<evidence type="ECO:0000313" key="1">
    <source>
        <dbReference type="EMBL" id="KAJ8383510.1"/>
    </source>
</evidence>
<evidence type="ECO:0000313" key="2">
    <source>
        <dbReference type="Proteomes" id="UP001221898"/>
    </source>
</evidence>
<accession>A0AAD7RG21</accession>
<dbReference type="Proteomes" id="UP001221898">
    <property type="component" value="Unassembled WGS sequence"/>
</dbReference>
<protein>
    <submittedName>
        <fullName evidence="1">Uncharacterized protein</fullName>
    </submittedName>
</protein>
<gene>
    <name evidence="1" type="ORF">AAFF_G00220270</name>
</gene>
<dbReference type="AlphaFoldDB" id="A0AAD7RG21"/>
<organism evidence="1 2">
    <name type="scientific">Aldrovandia affinis</name>
    <dbReference type="NCBI Taxonomy" id="143900"/>
    <lineage>
        <taxon>Eukaryota</taxon>
        <taxon>Metazoa</taxon>
        <taxon>Chordata</taxon>
        <taxon>Craniata</taxon>
        <taxon>Vertebrata</taxon>
        <taxon>Euteleostomi</taxon>
        <taxon>Actinopterygii</taxon>
        <taxon>Neopterygii</taxon>
        <taxon>Teleostei</taxon>
        <taxon>Notacanthiformes</taxon>
        <taxon>Halosauridae</taxon>
        <taxon>Aldrovandia</taxon>
    </lineage>
</organism>
<reference evidence="1" key="1">
    <citation type="journal article" date="2023" name="Science">
        <title>Genome structures resolve the early diversification of teleost fishes.</title>
        <authorList>
            <person name="Parey E."/>
            <person name="Louis A."/>
            <person name="Montfort J."/>
            <person name="Bouchez O."/>
            <person name="Roques C."/>
            <person name="Iampietro C."/>
            <person name="Lluch J."/>
            <person name="Castinel A."/>
            <person name="Donnadieu C."/>
            <person name="Desvignes T."/>
            <person name="Floi Bucao C."/>
            <person name="Jouanno E."/>
            <person name="Wen M."/>
            <person name="Mejri S."/>
            <person name="Dirks R."/>
            <person name="Jansen H."/>
            <person name="Henkel C."/>
            <person name="Chen W.J."/>
            <person name="Zahm M."/>
            <person name="Cabau C."/>
            <person name="Klopp C."/>
            <person name="Thompson A.W."/>
            <person name="Robinson-Rechavi M."/>
            <person name="Braasch I."/>
            <person name="Lecointre G."/>
            <person name="Bobe J."/>
            <person name="Postlethwait J.H."/>
            <person name="Berthelot C."/>
            <person name="Roest Crollius H."/>
            <person name="Guiguen Y."/>
        </authorList>
    </citation>
    <scope>NUCLEOTIDE SEQUENCE</scope>
    <source>
        <strain evidence="1">NC1722</strain>
    </source>
</reference>
<sequence>MDVCVVCSKVDADAGKSLGFARLGYHHAVTAPPQSEICVMARVPSGFHQQGDCCLVKPLDLNGSVGVAQSVGRIQRGRIPIRVRNVNPSVPAQVPTAGSSDKD</sequence>
<comment type="caution">
    <text evidence="1">The sequence shown here is derived from an EMBL/GenBank/DDBJ whole genome shotgun (WGS) entry which is preliminary data.</text>
</comment>
<keyword evidence="2" id="KW-1185">Reference proteome</keyword>
<dbReference type="EMBL" id="JAINUG010000292">
    <property type="protein sequence ID" value="KAJ8383510.1"/>
    <property type="molecule type" value="Genomic_DNA"/>
</dbReference>
<proteinExistence type="predicted"/>
<name>A0AAD7RG21_9TELE</name>